<keyword evidence="3" id="KW-0460">Magnesium</keyword>
<organism evidence="4 5">
    <name type="scientific">Haloarchaeobius iranensis</name>
    <dbReference type="NCBI Taxonomy" id="996166"/>
    <lineage>
        <taxon>Archaea</taxon>
        <taxon>Methanobacteriati</taxon>
        <taxon>Methanobacteriota</taxon>
        <taxon>Stenosarchaea group</taxon>
        <taxon>Halobacteria</taxon>
        <taxon>Halobacteriales</taxon>
        <taxon>Halorubellaceae</taxon>
        <taxon>Haloarchaeobius</taxon>
    </lineage>
</organism>
<dbReference type="RefSeq" id="WP_089732153.1">
    <property type="nucleotide sequence ID" value="NZ_FNIA01000005.1"/>
</dbReference>
<evidence type="ECO:0000313" key="5">
    <source>
        <dbReference type="Proteomes" id="UP000199370"/>
    </source>
</evidence>
<dbReference type="OrthoDB" id="31229at2157"/>
<dbReference type="SUPFAM" id="SSF56784">
    <property type="entry name" value="HAD-like"/>
    <property type="match status" value="1"/>
</dbReference>
<dbReference type="GO" id="GO:0046872">
    <property type="term" value="F:metal ion binding"/>
    <property type="evidence" value="ECO:0007669"/>
    <property type="project" value="UniProtKB-KW"/>
</dbReference>
<name>A0A1G9V2M1_9EURY</name>
<dbReference type="InterPro" id="IPR036412">
    <property type="entry name" value="HAD-like_sf"/>
</dbReference>
<evidence type="ECO:0000256" key="2">
    <source>
        <dbReference type="ARBA" id="ARBA00022801"/>
    </source>
</evidence>
<dbReference type="Pfam" id="PF00702">
    <property type="entry name" value="Hydrolase"/>
    <property type="match status" value="1"/>
</dbReference>
<dbReference type="PANTHER" id="PTHR46470:SF2">
    <property type="entry name" value="GLYCERALDEHYDE 3-PHOSPHATE PHOSPHATASE"/>
    <property type="match status" value="1"/>
</dbReference>
<sequence>MHLVLDYGGVIVQNGDEREHAHLLGADPEADPYPGWIAYLAFRNGFVQTTDGYVDLLSTLTGASEDACLDYVEKTWLDPEFPAANADALRTLAAEHTLVLFSNMARPWVETVLAEHGVRDCFDELVVSSEIQRAKPHPRGYVECLPEGDEPVAFVSDEYNEDLMMGECLGMTSVWVENEDDETPYREPDVQVPSLAALPDALASNGGPVGR</sequence>
<dbReference type="Gene3D" id="3.40.50.1000">
    <property type="entry name" value="HAD superfamily/HAD-like"/>
    <property type="match status" value="1"/>
</dbReference>
<gene>
    <name evidence="4" type="ORF">SAMN05192554_105153</name>
</gene>
<dbReference type="Proteomes" id="UP000199370">
    <property type="component" value="Unassembled WGS sequence"/>
</dbReference>
<evidence type="ECO:0000256" key="3">
    <source>
        <dbReference type="ARBA" id="ARBA00022842"/>
    </source>
</evidence>
<evidence type="ECO:0000256" key="1">
    <source>
        <dbReference type="ARBA" id="ARBA00022723"/>
    </source>
</evidence>
<dbReference type="InterPro" id="IPR051400">
    <property type="entry name" value="HAD-like_hydrolase"/>
</dbReference>
<dbReference type="InterPro" id="IPR023214">
    <property type="entry name" value="HAD_sf"/>
</dbReference>
<protein>
    <submittedName>
        <fullName evidence="4">Haloacid dehalogenase-like hydrolase</fullName>
    </submittedName>
</protein>
<keyword evidence="1" id="KW-0479">Metal-binding</keyword>
<dbReference type="GO" id="GO:0016791">
    <property type="term" value="F:phosphatase activity"/>
    <property type="evidence" value="ECO:0007669"/>
    <property type="project" value="TreeGrafter"/>
</dbReference>
<reference evidence="4 5" key="1">
    <citation type="submission" date="2016-10" db="EMBL/GenBank/DDBJ databases">
        <authorList>
            <person name="de Groot N.N."/>
        </authorList>
    </citation>
    <scope>NUCLEOTIDE SEQUENCE [LARGE SCALE GENOMIC DNA]</scope>
    <source>
        <strain evidence="5">EB21,IBRC-M 10013,KCTC 4048</strain>
    </source>
</reference>
<dbReference type="EMBL" id="FNIA01000005">
    <property type="protein sequence ID" value="SDM66340.1"/>
    <property type="molecule type" value="Genomic_DNA"/>
</dbReference>
<dbReference type="AlphaFoldDB" id="A0A1G9V2M1"/>
<keyword evidence="2 4" id="KW-0378">Hydrolase</keyword>
<proteinExistence type="predicted"/>
<accession>A0A1G9V2M1</accession>
<dbReference type="PANTHER" id="PTHR46470">
    <property type="entry name" value="N-ACYLNEURAMINATE-9-PHOSPHATASE"/>
    <property type="match status" value="1"/>
</dbReference>
<keyword evidence="5" id="KW-1185">Reference proteome</keyword>
<evidence type="ECO:0000313" key="4">
    <source>
        <dbReference type="EMBL" id="SDM66340.1"/>
    </source>
</evidence>